<evidence type="ECO:0000313" key="1">
    <source>
        <dbReference type="EMBL" id="CEK82925.1"/>
    </source>
</evidence>
<name>A0A0B7ASN4_9EUPU</name>
<proteinExistence type="predicted"/>
<dbReference type="EMBL" id="HACG01036060">
    <property type="protein sequence ID" value="CEK82925.1"/>
    <property type="molecule type" value="Transcribed_RNA"/>
</dbReference>
<dbReference type="AlphaFoldDB" id="A0A0B7ASN4"/>
<protein>
    <submittedName>
        <fullName evidence="1">Uncharacterized protein</fullName>
    </submittedName>
</protein>
<sequence>MYEINFCKKKKKYDYCLEQMFVVDFVPVRETLTIYVTYTIHPCVAGARKKSKE</sequence>
<organism evidence="1">
    <name type="scientific">Arion vulgaris</name>
    <dbReference type="NCBI Taxonomy" id="1028688"/>
    <lineage>
        <taxon>Eukaryota</taxon>
        <taxon>Metazoa</taxon>
        <taxon>Spiralia</taxon>
        <taxon>Lophotrochozoa</taxon>
        <taxon>Mollusca</taxon>
        <taxon>Gastropoda</taxon>
        <taxon>Heterobranchia</taxon>
        <taxon>Euthyneura</taxon>
        <taxon>Panpulmonata</taxon>
        <taxon>Eupulmonata</taxon>
        <taxon>Stylommatophora</taxon>
        <taxon>Helicina</taxon>
        <taxon>Arionoidea</taxon>
        <taxon>Arionidae</taxon>
        <taxon>Arion</taxon>
    </lineage>
</organism>
<gene>
    <name evidence="1" type="primary">ORF134289</name>
</gene>
<accession>A0A0B7ASN4</accession>
<reference evidence="1" key="1">
    <citation type="submission" date="2014-12" db="EMBL/GenBank/DDBJ databases">
        <title>Insight into the proteome of Arion vulgaris.</title>
        <authorList>
            <person name="Aradska J."/>
            <person name="Bulat T."/>
            <person name="Smidak R."/>
            <person name="Sarate P."/>
            <person name="Gangsoo J."/>
            <person name="Sialana F."/>
            <person name="Bilban M."/>
            <person name="Lubec G."/>
        </authorList>
    </citation>
    <scope>NUCLEOTIDE SEQUENCE</scope>
    <source>
        <tissue evidence="1">Skin</tissue>
    </source>
</reference>